<protein>
    <submittedName>
        <fullName evidence="2">Unannotated protein</fullName>
    </submittedName>
</protein>
<accession>A0A6J7VWU5</accession>
<dbReference type="EMBL" id="CAFBPH010000036">
    <property type="protein sequence ID" value="CAB5008038.1"/>
    <property type="molecule type" value="Genomic_DNA"/>
</dbReference>
<dbReference type="EMBL" id="CAFBRW010000082">
    <property type="protein sequence ID" value="CAB5118732.1"/>
    <property type="molecule type" value="Genomic_DNA"/>
</dbReference>
<dbReference type="AlphaFoldDB" id="A0A6J7VWU5"/>
<name>A0A6J7VWU5_9ZZZZ</name>
<evidence type="ECO:0000313" key="2">
    <source>
        <dbReference type="EMBL" id="CAB5118732.1"/>
    </source>
</evidence>
<gene>
    <name evidence="1" type="ORF">UFOPK4087_00298</name>
    <name evidence="2" type="ORF">UFOPK4424_00505</name>
</gene>
<sequence>MSIKVLTPAFFARSTSAILASRSFHIYNWNQLSPFGAAATTSSIVVVPRVESVYGIPNFSPARATARSPSVCIMRVKPVGAKPNGISNFLPKVSRVISTFETSRRIFGINSIFVYAARARSKLNSDSADPSV</sequence>
<organism evidence="2">
    <name type="scientific">freshwater metagenome</name>
    <dbReference type="NCBI Taxonomy" id="449393"/>
    <lineage>
        <taxon>unclassified sequences</taxon>
        <taxon>metagenomes</taxon>
        <taxon>ecological metagenomes</taxon>
    </lineage>
</organism>
<evidence type="ECO:0000313" key="1">
    <source>
        <dbReference type="EMBL" id="CAB5008038.1"/>
    </source>
</evidence>
<reference evidence="2" key="1">
    <citation type="submission" date="2020-05" db="EMBL/GenBank/DDBJ databases">
        <authorList>
            <person name="Chiriac C."/>
            <person name="Salcher M."/>
            <person name="Ghai R."/>
            <person name="Kavagutti S V."/>
        </authorList>
    </citation>
    <scope>NUCLEOTIDE SEQUENCE</scope>
</reference>
<proteinExistence type="predicted"/>